<evidence type="ECO:0000256" key="5">
    <source>
        <dbReference type="ARBA" id="ARBA00022692"/>
    </source>
</evidence>
<evidence type="ECO:0000256" key="7">
    <source>
        <dbReference type="ARBA" id="ARBA00022989"/>
    </source>
</evidence>
<evidence type="ECO:0000313" key="14">
    <source>
        <dbReference type="Proteomes" id="UP000315677"/>
    </source>
</evidence>
<evidence type="ECO:0000313" key="13">
    <source>
        <dbReference type="EMBL" id="TQM10826.1"/>
    </source>
</evidence>
<evidence type="ECO:0000256" key="8">
    <source>
        <dbReference type="ARBA" id="ARBA00023136"/>
    </source>
</evidence>
<evidence type="ECO:0000256" key="2">
    <source>
        <dbReference type="ARBA" id="ARBA00008240"/>
    </source>
</evidence>
<organism evidence="13 14">
    <name type="scientific">Pseudonocardia kunmingensis</name>
    <dbReference type="NCBI Taxonomy" id="630975"/>
    <lineage>
        <taxon>Bacteria</taxon>
        <taxon>Bacillati</taxon>
        <taxon>Actinomycetota</taxon>
        <taxon>Actinomycetes</taxon>
        <taxon>Pseudonocardiales</taxon>
        <taxon>Pseudonocardiaceae</taxon>
        <taxon>Pseudonocardia</taxon>
    </lineage>
</organism>
<feature type="transmembrane region" description="Helical" evidence="11">
    <location>
        <begin position="379"/>
        <end position="402"/>
    </location>
</feature>
<protein>
    <recommendedName>
        <fullName evidence="10">Putative proline/betaine transporter</fullName>
    </recommendedName>
</protein>
<feature type="transmembrane region" description="Helical" evidence="11">
    <location>
        <begin position="282"/>
        <end position="302"/>
    </location>
</feature>
<evidence type="ECO:0000256" key="3">
    <source>
        <dbReference type="ARBA" id="ARBA00022448"/>
    </source>
</evidence>
<keyword evidence="3" id="KW-0813">Transport</keyword>
<evidence type="ECO:0000256" key="6">
    <source>
        <dbReference type="ARBA" id="ARBA00022847"/>
    </source>
</evidence>
<dbReference type="GO" id="GO:0005886">
    <property type="term" value="C:plasma membrane"/>
    <property type="evidence" value="ECO:0007669"/>
    <property type="project" value="UniProtKB-SubCell"/>
</dbReference>
<keyword evidence="5 11" id="KW-0812">Transmembrane</keyword>
<dbReference type="Pfam" id="PF00083">
    <property type="entry name" value="Sugar_tr"/>
    <property type="match status" value="2"/>
</dbReference>
<sequence>MAEPASRGTGAGSDPRTLRKVGVASFVGALVEWYDYFLYGLAAALVFGDLFFPGGGGLVGTLSAFATFAVGFFARPIGGVIFGHIGDRVGRKSALVITLLLMGIATFGIGLLPGYDAIGIWAPALLVLLRILQGVAVGGEWGGAVLMMTEHAPARRRGFYGSWPQMASSAALLLATGFNAALSGGLSEQAYLSWGWRVPFLLSIVLVAVGLVIRLRVPESPEFTQLKESGGEAGRPVVEALRTERRAIGLVIGMRVAENACGYLISVFALNYVTNDLGLSTGLGLVATMLAAVVQFVITPVYGALSDRVGRRPIYLFGAALHVVFAFPFFLILQTRDPVLVVIAFVIGYAVANGAMFATQPAFFSELFGTRVRYSGISLGYQFSAIFAGGLAPFIATALVAVSGGAPWLVAGYWALLGLITLITTLFVRERQASAVR</sequence>
<keyword evidence="8 11" id="KW-0472">Membrane</keyword>
<reference evidence="13 14" key="1">
    <citation type="submission" date="2019-06" db="EMBL/GenBank/DDBJ databases">
        <title>Sequencing the genomes of 1000 actinobacteria strains.</title>
        <authorList>
            <person name="Klenk H.-P."/>
        </authorList>
    </citation>
    <scope>NUCLEOTIDE SEQUENCE [LARGE SCALE GENOMIC DNA]</scope>
    <source>
        <strain evidence="13 14">DSM 45301</strain>
    </source>
</reference>
<keyword evidence="7 11" id="KW-1133">Transmembrane helix</keyword>
<dbReference type="InterPro" id="IPR020846">
    <property type="entry name" value="MFS_dom"/>
</dbReference>
<dbReference type="FunFam" id="1.20.1250.20:FF:000001">
    <property type="entry name" value="Dicarboxylate MFS transporter"/>
    <property type="match status" value="1"/>
</dbReference>
<feature type="transmembrane region" description="Helical" evidence="11">
    <location>
        <begin position="118"/>
        <end position="138"/>
    </location>
</feature>
<dbReference type="InterPro" id="IPR036259">
    <property type="entry name" value="MFS_trans_sf"/>
</dbReference>
<feature type="transmembrane region" description="Helical" evidence="11">
    <location>
        <begin position="21"/>
        <end position="47"/>
    </location>
</feature>
<dbReference type="Gene3D" id="1.20.1250.20">
    <property type="entry name" value="MFS general substrate transporter like domains"/>
    <property type="match status" value="2"/>
</dbReference>
<comment type="subcellular location">
    <subcellularLocation>
        <location evidence="1">Cell membrane</location>
        <topology evidence="1">Multi-pass membrane protein</topology>
    </subcellularLocation>
</comment>
<dbReference type="AlphaFoldDB" id="A0A543DNA2"/>
<feature type="transmembrane region" description="Helical" evidence="11">
    <location>
        <begin position="314"/>
        <end position="333"/>
    </location>
</feature>
<dbReference type="Proteomes" id="UP000315677">
    <property type="component" value="Unassembled WGS sequence"/>
</dbReference>
<proteinExistence type="inferred from homology"/>
<dbReference type="RefSeq" id="WP_246106556.1">
    <property type="nucleotide sequence ID" value="NZ_VFPA01000002.1"/>
</dbReference>
<feature type="transmembrane region" description="Helical" evidence="11">
    <location>
        <begin position="408"/>
        <end position="428"/>
    </location>
</feature>
<gene>
    <name evidence="13" type="ORF">FB558_3348</name>
</gene>
<dbReference type="CDD" id="cd17369">
    <property type="entry name" value="MFS_ShiA_like"/>
    <property type="match status" value="1"/>
</dbReference>
<name>A0A543DNA2_9PSEU</name>
<evidence type="ECO:0000259" key="12">
    <source>
        <dbReference type="PROSITE" id="PS50850"/>
    </source>
</evidence>
<keyword evidence="4" id="KW-1003">Cell membrane</keyword>
<evidence type="ECO:0000256" key="4">
    <source>
        <dbReference type="ARBA" id="ARBA00022475"/>
    </source>
</evidence>
<feature type="transmembrane region" description="Helical" evidence="11">
    <location>
        <begin position="194"/>
        <end position="213"/>
    </location>
</feature>
<dbReference type="SUPFAM" id="SSF103473">
    <property type="entry name" value="MFS general substrate transporter"/>
    <property type="match status" value="1"/>
</dbReference>
<feature type="transmembrane region" description="Helical" evidence="11">
    <location>
        <begin position="339"/>
        <end position="358"/>
    </location>
</feature>
<evidence type="ECO:0000256" key="10">
    <source>
        <dbReference type="ARBA" id="ARBA00039918"/>
    </source>
</evidence>
<dbReference type="InterPro" id="IPR005828">
    <property type="entry name" value="MFS_sugar_transport-like"/>
</dbReference>
<keyword evidence="6" id="KW-0769">Symport</keyword>
<dbReference type="PANTHER" id="PTHR43045:SF1">
    <property type="entry name" value="SHIKIMATE TRANSPORTER"/>
    <property type="match status" value="1"/>
</dbReference>
<feature type="transmembrane region" description="Helical" evidence="11">
    <location>
        <begin position="59"/>
        <end position="82"/>
    </location>
</feature>
<feature type="transmembrane region" description="Helical" evidence="11">
    <location>
        <begin position="247"/>
        <end position="270"/>
    </location>
</feature>
<feature type="transmembrane region" description="Helical" evidence="11">
    <location>
        <begin position="159"/>
        <end position="182"/>
    </location>
</feature>
<comment type="similarity">
    <text evidence="2">Belongs to the major facilitator superfamily. Metabolite:H+ Symporter (MHS) family (TC 2.A.1.6) family.</text>
</comment>
<dbReference type="EMBL" id="VFPA01000002">
    <property type="protein sequence ID" value="TQM10826.1"/>
    <property type="molecule type" value="Genomic_DNA"/>
</dbReference>
<comment type="caution">
    <text evidence="13">The sequence shown here is derived from an EMBL/GenBank/DDBJ whole genome shotgun (WGS) entry which is preliminary data.</text>
</comment>
<feature type="transmembrane region" description="Helical" evidence="11">
    <location>
        <begin position="94"/>
        <end position="112"/>
    </location>
</feature>
<dbReference type="GO" id="GO:0015293">
    <property type="term" value="F:symporter activity"/>
    <property type="evidence" value="ECO:0007669"/>
    <property type="project" value="UniProtKB-KW"/>
</dbReference>
<feature type="domain" description="Major facilitator superfamily (MFS) profile" evidence="12">
    <location>
        <begin position="21"/>
        <end position="433"/>
    </location>
</feature>
<evidence type="ECO:0000256" key="9">
    <source>
        <dbReference type="ARBA" id="ARBA00037295"/>
    </source>
</evidence>
<keyword evidence="14" id="KW-1185">Reference proteome</keyword>
<evidence type="ECO:0000256" key="1">
    <source>
        <dbReference type="ARBA" id="ARBA00004651"/>
    </source>
</evidence>
<accession>A0A543DNA2</accession>
<dbReference type="PROSITE" id="PS50850">
    <property type="entry name" value="MFS"/>
    <property type="match status" value="1"/>
</dbReference>
<evidence type="ECO:0000256" key="11">
    <source>
        <dbReference type="SAM" id="Phobius"/>
    </source>
</evidence>
<comment type="function">
    <text evidence="9">May be a proton symporter involved in the uptake of osmolytes such as proline and glycine betaine.</text>
</comment>
<dbReference type="PANTHER" id="PTHR43045">
    <property type="entry name" value="SHIKIMATE TRANSPORTER"/>
    <property type="match status" value="1"/>
</dbReference>